<keyword evidence="2" id="KW-0614">Plasmid</keyword>
<keyword evidence="1" id="KW-0812">Transmembrane</keyword>
<proteinExistence type="predicted"/>
<evidence type="ECO:0000256" key="1">
    <source>
        <dbReference type="SAM" id="Phobius"/>
    </source>
</evidence>
<organism evidence="2">
    <name type="scientific">Microvirga ossetica</name>
    <dbReference type="NCBI Taxonomy" id="1882682"/>
    <lineage>
        <taxon>Bacteria</taxon>
        <taxon>Pseudomonadati</taxon>
        <taxon>Pseudomonadota</taxon>
        <taxon>Alphaproteobacteria</taxon>
        <taxon>Hyphomicrobiales</taxon>
        <taxon>Methylobacteriaceae</taxon>
        <taxon>Microvirga</taxon>
    </lineage>
</organism>
<protein>
    <submittedName>
        <fullName evidence="2">Uncharacterized protein</fullName>
    </submittedName>
</protein>
<dbReference type="OrthoDB" id="7729082at2"/>
<dbReference type="EMBL" id="CP016619">
    <property type="protein sequence ID" value="ANY84257.1"/>
    <property type="molecule type" value="Genomic_DNA"/>
</dbReference>
<feature type="transmembrane region" description="Helical" evidence="1">
    <location>
        <begin position="35"/>
        <end position="57"/>
    </location>
</feature>
<gene>
    <name evidence="2" type="ORF">BB934_39215</name>
</gene>
<sequence length="102" mass="11065">MIASTRNYVAYAWNFLFNHEVSPLRNIPDVGIRHYVLQVLGFMWAVSSSIAIGSYTFLAASVIGHTVLIGAAAITVATLTAAANSPKLFIRGSSRRNDGEHE</sequence>
<feature type="transmembrane region" description="Helical" evidence="1">
    <location>
        <begin position="63"/>
        <end position="83"/>
    </location>
</feature>
<geneLocation type="plasmid" evidence="2">
    <name>unnamed2</name>
</geneLocation>
<keyword evidence="1" id="KW-1133">Transmembrane helix</keyword>
<dbReference type="KEGG" id="moc:BB934_39215"/>
<name>A0A1B2EWC4_9HYPH</name>
<dbReference type="AlphaFoldDB" id="A0A1B2EWC4"/>
<keyword evidence="1" id="KW-0472">Membrane</keyword>
<evidence type="ECO:0000313" key="2">
    <source>
        <dbReference type="EMBL" id="ANY84257.1"/>
    </source>
</evidence>
<accession>A0A1B2EWC4</accession>
<reference evidence="2" key="1">
    <citation type="submission" date="2016-07" db="EMBL/GenBank/DDBJ databases">
        <title>Microvirga ossetica sp. nov. a new species of rhizobia isolated from root nodules of the legume species Vicia alpestris Steven originated from North Ossetia region in the Caucasus.</title>
        <authorList>
            <person name="Safronova V.I."/>
            <person name="Kuznetsova I.G."/>
            <person name="Sazanova A.L."/>
            <person name="Belimov A."/>
            <person name="Andronov E."/>
            <person name="Osledkin Y.S."/>
            <person name="Onishchuk O.P."/>
            <person name="Kurchak O.N."/>
            <person name="Shaposhnikov A.I."/>
            <person name="Willems A."/>
            <person name="Tikhonovich I.A."/>
        </authorList>
    </citation>
    <scope>NUCLEOTIDE SEQUENCE [LARGE SCALE GENOMIC DNA]</scope>
    <source>
        <strain evidence="2">V5/3M</strain>
        <plasmid evidence="2">unnamed2</plasmid>
    </source>
</reference>